<feature type="transmembrane region" description="Helical" evidence="1">
    <location>
        <begin position="255"/>
        <end position="276"/>
    </location>
</feature>
<keyword evidence="1" id="KW-1133">Transmembrane helix</keyword>
<evidence type="ECO:0000256" key="1">
    <source>
        <dbReference type="SAM" id="Phobius"/>
    </source>
</evidence>
<keyword evidence="1" id="KW-0472">Membrane</keyword>
<dbReference type="Proteomes" id="UP000564677">
    <property type="component" value="Unassembled WGS sequence"/>
</dbReference>
<reference evidence="4 5" key="1">
    <citation type="submission" date="2020-03" db="EMBL/GenBank/DDBJ databases">
        <title>Genomic Encyclopedia of Type Strains, Phase IV (KMG-IV): sequencing the most valuable type-strain genomes for metagenomic binning, comparative biology and taxonomic classification.</title>
        <authorList>
            <person name="Goeker M."/>
        </authorList>
    </citation>
    <scope>NUCLEOTIDE SEQUENCE [LARGE SCALE GENOMIC DNA]</scope>
    <source>
        <strain evidence="4 5">DSM 4733</strain>
    </source>
</reference>
<feature type="transmembrane region" description="Helical" evidence="1">
    <location>
        <begin position="202"/>
        <end position="221"/>
    </location>
</feature>
<feature type="transmembrane region" description="Helical" evidence="1">
    <location>
        <begin position="82"/>
        <end position="101"/>
    </location>
</feature>
<evidence type="ECO:0000259" key="3">
    <source>
        <dbReference type="Pfam" id="PF19040"/>
    </source>
</evidence>
<sequence length="666" mass="72659">MAGERTGDGPGYIPAIDGLRAIAVTSVILFHLRPGALPGGFTGVDIFFVISGFVVTGSLLGRAFASFGQLAAWFYARRLMRIMPALVAMLLATLFAAQLFIPDAWLSNSLAQVGRFAFLGLSNVVLATDTDSYFGPQAAYNPFTHSWSLGVEEQFYLFFPFILWWHHQLQAGAKAVRWVAILSGLSLLLCAALAAFANKFAFYLIFPRFWELGAGMLLCLTRERWQCWAAGKRWLAPLGALLIAAGFALPEGPFFPFPGALLPVAGTALVIMAILGGTAPRALASRPMVAVGLLSYSLYLWHWPVFVLFRWTAGLHTPMLQLAALAITVTLAILSYFLVEKPLRSSRRMAGWPRGRVVAAALAMVLAAGLGGQLLIAAHNRITLSVTRDRFAWYAEPGRPLPLDLTGCTPIDGEERLASGKVTLWTPRCARPGGFTLFVPADSHGLAYAPALRRLVAETGASVRLYFRPACPYLKLIMSHAARPRCADWYAAVERDVVNRSHPGDVVFLPGLRVTRLANQFEKDRDLAGRHDDTVSAAALAEAQGITRRLAAGGARLVLEAPKPVFPSPVFRCTDWFNRTNPACHGLTIGRETMLQRRRDVMRAMHELAAGQRSTILWDPLPIFCPGPTCEAVPGGRPLFFDGDHPSGLGNDLIYADLKRTILAVR</sequence>
<feature type="transmembrane region" description="Helical" evidence="1">
    <location>
        <begin position="288"/>
        <end position="313"/>
    </location>
</feature>
<dbReference type="InterPro" id="IPR043968">
    <property type="entry name" value="SGNH"/>
</dbReference>
<proteinExistence type="predicted"/>
<dbReference type="PANTHER" id="PTHR23028">
    <property type="entry name" value="ACETYLTRANSFERASE"/>
    <property type="match status" value="1"/>
</dbReference>
<name>A0A7X5V333_9SPHN</name>
<feature type="transmembrane region" description="Helical" evidence="1">
    <location>
        <begin position="178"/>
        <end position="196"/>
    </location>
</feature>
<feature type="domain" description="Acyltransferase 3" evidence="2">
    <location>
        <begin position="14"/>
        <end position="336"/>
    </location>
</feature>
<evidence type="ECO:0000313" key="5">
    <source>
        <dbReference type="Proteomes" id="UP000564677"/>
    </source>
</evidence>
<comment type="caution">
    <text evidence="4">The sequence shown here is derived from an EMBL/GenBank/DDBJ whole genome shotgun (WGS) entry which is preliminary data.</text>
</comment>
<keyword evidence="1" id="KW-0812">Transmembrane</keyword>
<feature type="transmembrane region" description="Helical" evidence="1">
    <location>
        <begin position="233"/>
        <end position="249"/>
    </location>
</feature>
<feature type="transmembrane region" description="Helical" evidence="1">
    <location>
        <begin position="147"/>
        <end position="166"/>
    </location>
</feature>
<dbReference type="GO" id="GO:0016747">
    <property type="term" value="F:acyltransferase activity, transferring groups other than amino-acyl groups"/>
    <property type="evidence" value="ECO:0007669"/>
    <property type="project" value="InterPro"/>
</dbReference>
<feature type="domain" description="SGNH" evidence="3">
    <location>
        <begin position="436"/>
        <end position="654"/>
    </location>
</feature>
<protein>
    <submittedName>
        <fullName evidence="4">Peptidoglycan/LPS O-acetylase OafA/YrhL</fullName>
    </submittedName>
</protein>
<keyword evidence="5" id="KW-1185">Reference proteome</keyword>
<feature type="transmembrane region" description="Helical" evidence="1">
    <location>
        <begin position="38"/>
        <end position="61"/>
    </location>
</feature>
<dbReference type="RefSeq" id="WP_167300787.1">
    <property type="nucleotide sequence ID" value="NZ_JAASQV010000003.1"/>
</dbReference>
<dbReference type="InterPro" id="IPR002656">
    <property type="entry name" value="Acyl_transf_3_dom"/>
</dbReference>
<feature type="transmembrane region" description="Helical" evidence="1">
    <location>
        <begin position="359"/>
        <end position="378"/>
    </location>
</feature>
<accession>A0A7X5V333</accession>
<dbReference type="Pfam" id="PF01757">
    <property type="entry name" value="Acyl_transf_3"/>
    <property type="match status" value="1"/>
</dbReference>
<organism evidence="4 5">
    <name type="scientific">Sphingomonas leidyi</name>
    <dbReference type="NCBI Taxonomy" id="68569"/>
    <lineage>
        <taxon>Bacteria</taxon>
        <taxon>Pseudomonadati</taxon>
        <taxon>Pseudomonadota</taxon>
        <taxon>Alphaproteobacteria</taxon>
        <taxon>Sphingomonadales</taxon>
        <taxon>Sphingomonadaceae</taxon>
        <taxon>Sphingomonas</taxon>
    </lineage>
</organism>
<dbReference type="EMBL" id="JAASQV010000003">
    <property type="protein sequence ID" value="NIJ66451.1"/>
    <property type="molecule type" value="Genomic_DNA"/>
</dbReference>
<gene>
    <name evidence="4" type="ORF">FHR20_003424</name>
</gene>
<dbReference type="GO" id="GO:0009103">
    <property type="term" value="P:lipopolysaccharide biosynthetic process"/>
    <property type="evidence" value="ECO:0007669"/>
    <property type="project" value="TreeGrafter"/>
</dbReference>
<feature type="transmembrane region" description="Helical" evidence="1">
    <location>
        <begin position="319"/>
        <end position="339"/>
    </location>
</feature>
<dbReference type="Pfam" id="PF19040">
    <property type="entry name" value="SGNH"/>
    <property type="match status" value="1"/>
</dbReference>
<dbReference type="GO" id="GO:0016020">
    <property type="term" value="C:membrane"/>
    <property type="evidence" value="ECO:0007669"/>
    <property type="project" value="TreeGrafter"/>
</dbReference>
<evidence type="ECO:0000313" key="4">
    <source>
        <dbReference type="EMBL" id="NIJ66451.1"/>
    </source>
</evidence>
<dbReference type="PANTHER" id="PTHR23028:SF53">
    <property type="entry name" value="ACYL_TRANSF_3 DOMAIN-CONTAINING PROTEIN"/>
    <property type="match status" value="1"/>
</dbReference>
<evidence type="ECO:0000259" key="2">
    <source>
        <dbReference type="Pfam" id="PF01757"/>
    </source>
</evidence>
<dbReference type="AlphaFoldDB" id="A0A7X5V333"/>
<dbReference type="InterPro" id="IPR050879">
    <property type="entry name" value="Acyltransferase_3"/>
</dbReference>